<dbReference type="Proteomes" id="UP000094065">
    <property type="component" value="Unassembled WGS sequence"/>
</dbReference>
<comment type="subcellular location">
    <subcellularLocation>
        <location evidence="1">Mitochondrion</location>
    </subcellularLocation>
</comment>
<protein>
    <recommendedName>
        <fullName evidence="4 13">3-methyl-2-oxobutanoate hydroxymethyltransferase</fullName>
        <ecNumber evidence="4 13">2.1.2.11</ecNumber>
    </recommendedName>
</protein>
<accession>A0A1E3I0Z7</accession>
<dbReference type="GO" id="GO:0015940">
    <property type="term" value="P:pantothenate biosynthetic process"/>
    <property type="evidence" value="ECO:0007669"/>
    <property type="project" value="UniProtKB-UniPathway"/>
</dbReference>
<evidence type="ECO:0000256" key="9">
    <source>
        <dbReference type="ARBA" id="ARBA00023014"/>
    </source>
</evidence>
<dbReference type="FunFam" id="3.20.20.60:FF:000047">
    <property type="entry name" value="3-methyl-2-oxobutanoate hydroxymethyltransferase"/>
    <property type="match status" value="1"/>
</dbReference>
<evidence type="ECO:0000256" key="12">
    <source>
        <dbReference type="ARBA" id="ARBA00049172"/>
    </source>
</evidence>
<dbReference type="GO" id="GO:0003864">
    <property type="term" value="F:3-methyl-2-oxobutanoate hydroxymethyltransferase activity"/>
    <property type="evidence" value="ECO:0007669"/>
    <property type="project" value="UniProtKB-EC"/>
</dbReference>
<evidence type="ECO:0000256" key="10">
    <source>
        <dbReference type="ARBA" id="ARBA00023128"/>
    </source>
</evidence>
<comment type="similarity">
    <text evidence="3 13">Belongs to the PanB family.</text>
</comment>
<evidence type="ECO:0000313" key="15">
    <source>
        <dbReference type="EMBL" id="ODN82280.1"/>
    </source>
</evidence>
<name>A0A1E3I0Z7_9TREE</name>
<dbReference type="RefSeq" id="XP_018996599.1">
    <property type="nucleotide sequence ID" value="XM_019136196.1"/>
</dbReference>
<dbReference type="NCBIfam" id="TIGR00222">
    <property type="entry name" value="panB"/>
    <property type="match status" value="1"/>
</dbReference>
<dbReference type="PANTHER" id="PTHR20881:SF0">
    <property type="entry name" value="3-METHYL-2-OXOBUTANOATE HYDROXYMETHYLTRANSFERASE"/>
    <property type="match status" value="1"/>
</dbReference>
<evidence type="ECO:0000256" key="4">
    <source>
        <dbReference type="ARBA" id="ARBA00012618"/>
    </source>
</evidence>
<dbReference type="GO" id="GO:0008168">
    <property type="term" value="F:methyltransferase activity"/>
    <property type="evidence" value="ECO:0007669"/>
    <property type="project" value="UniProtKB-KW"/>
</dbReference>
<feature type="region of interest" description="Disordered" evidence="14">
    <location>
        <begin position="660"/>
        <end position="704"/>
    </location>
</feature>
<keyword evidence="9" id="KW-0411">Iron-sulfur</keyword>
<gene>
    <name evidence="15" type="ORF">L202_02561</name>
</gene>
<dbReference type="GO" id="GO:0032259">
    <property type="term" value="P:methylation"/>
    <property type="evidence" value="ECO:0007669"/>
    <property type="project" value="UniProtKB-KW"/>
</dbReference>
<dbReference type="SUPFAM" id="SSF51621">
    <property type="entry name" value="Phosphoenolpyruvate/pyruvate domain"/>
    <property type="match status" value="1"/>
</dbReference>
<dbReference type="InterPro" id="IPR015813">
    <property type="entry name" value="Pyrv/PenolPyrv_kinase-like_dom"/>
</dbReference>
<dbReference type="STRING" id="1295533.A0A1E3I0Z7"/>
<dbReference type="Pfam" id="PF02548">
    <property type="entry name" value="Pantoate_transf"/>
    <property type="match status" value="1"/>
</dbReference>
<keyword evidence="13" id="KW-0566">Pantothenate biosynthesis</keyword>
<dbReference type="AlphaFoldDB" id="A0A1E3I0Z7"/>
<dbReference type="GO" id="GO:0051536">
    <property type="term" value="F:iron-sulfur cluster binding"/>
    <property type="evidence" value="ECO:0007669"/>
    <property type="project" value="UniProtKB-KW"/>
</dbReference>
<dbReference type="GO" id="GO:0006412">
    <property type="term" value="P:translation"/>
    <property type="evidence" value="ECO:0007669"/>
    <property type="project" value="InterPro"/>
</dbReference>
<comment type="function">
    <text evidence="11">Mitochondrial ribosome (mitoribosome) assembly factor. Binds at the interface of the head and body domains of the mitochondrial small ribosomal subunit (mt-SSU), occluding the mRNA channel and preventing compaction of the head domain towards the body. Probable inactive methyltransferase: retains the characteristic folding and ability to bind S-adenosyl-L-methionine, but it probably lost its methyltransferase activity.</text>
</comment>
<evidence type="ECO:0000256" key="3">
    <source>
        <dbReference type="ARBA" id="ARBA00008676"/>
    </source>
</evidence>
<evidence type="ECO:0000256" key="8">
    <source>
        <dbReference type="ARBA" id="ARBA00023004"/>
    </source>
</evidence>
<evidence type="ECO:0000256" key="1">
    <source>
        <dbReference type="ARBA" id="ARBA00004173"/>
    </source>
</evidence>
<dbReference type="UniPathway" id="UPA00028">
    <property type="reaction ID" value="UER00003"/>
</dbReference>
<keyword evidence="7" id="KW-0809">Transit peptide</keyword>
<dbReference type="PANTHER" id="PTHR20881">
    <property type="entry name" value="3-METHYL-2-OXOBUTANOATE HYDROXYMETHYLTRANSFERASE"/>
    <property type="match status" value="1"/>
</dbReference>
<dbReference type="Pfam" id="PF09243">
    <property type="entry name" value="Rsm22"/>
    <property type="match status" value="2"/>
</dbReference>
<dbReference type="GO" id="GO:0005739">
    <property type="term" value="C:mitochondrion"/>
    <property type="evidence" value="ECO:0007669"/>
    <property type="project" value="UniProtKB-SubCell"/>
</dbReference>
<dbReference type="GeneID" id="30153870"/>
<keyword evidence="6" id="KW-0479">Metal-binding</keyword>
<evidence type="ECO:0000256" key="6">
    <source>
        <dbReference type="ARBA" id="ARBA00022723"/>
    </source>
</evidence>
<evidence type="ECO:0000313" key="16">
    <source>
        <dbReference type="Proteomes" id="UP000094065"/>
    </source>
</evidence>
<evidence type="ECO:0000256" key="5">
    <source>
        <dbReference type="ARBA" id="ARBA00022679"/>
    </source>
</evidence>
<dbReference type="GO" id="GO:0000287">
    <property type="term" value="F:magnesium ion binding"/>
    <property type="evidence" value="ECO:0007669"/>
    <property type="project" value="TreeGrafter"/>
</dbReference>
<dbReference type="EC" id="2.1.2.11" evidence="4 13"/>
<evidence type="ECO:0000256" key="13">
    <source>
        <dbReference type="RuleBase" id="RU362100"/>
    </source>
</evidence>
<keyword evidence="5 13" id="KW-0808">Transferase</keyword>
<reference evidence="15 16" key="1">
    <citation type="submission" date="2016-06" db="EMBL/GenBank/DDBJ databases">
        <title>Evolution of pathogenesis and genome organization in the Tremellales.</title>
        <authorList>
            <person name="Cuomo C."/>
            <person name="Litvintseva A."/>
            <person name="Heitman J."/>
            <person name="Chen Y."/>
            <person name="Sun S."/>
            <person name="Springer D."/>
            <person name="Dromer F."/>
            <person name="Young S."/>
            <person name="Zeng Q."/>
            <person name="Chapman S."/>
            <person name="Gujja S."/>
            <person name="Saif S."/>
            <person name="Birren B."/>
        </authorList>
    </citation>
    <scope>NUCLEOTIDE SEQUENCE [LARGE SCALE GENOMIC DNA]</scope>
    <source>
        <strain evidence="15 16">CBS 6039</strain>
    </source>
</reference>
<comment type="catalytic activity">
    <reaction evidence="12 13">
        <text>(6R)-5,10-methylene-5,6,7,8-tetrahydrofolate + 3-methyl-2-oxobutanoate + H2O = 2-dehydropantoate + (6S)-5,6,7,8-tetrahydrofolate</text>
        <dbReference type="Rhea" id="RHEA:11824"/>
        <dbReference type="ChEBI" id="CHEBI:11561"/>
        <dbReference type="ChEBI" id="CHEBI:11851"/>
        <dbReference type="ChEBI" id="CHEBI:15377"/>
        <dbReference type="ChEBI" id="CHEBI:15636"/>
        <dbReference type="ChEBI" id="CHEBI:57453"/>
        <dbReference type="EC" id="2.1.2.11"/>
    </reaction>
</comment>
<comment type="pathway">
    <text evidence="2 13">Cofactor biosynthesis; (R)-pantothenate biosynthesis; (R)-pantoate from 3-methyl-2-oxobutanoate: step 1/2.</text>
</comment>
<dbReference type="OrthoDB" id="425211at2759"/>
<comment type="caution">
    <text evidence="15">The sequence shown here is derived from an EMBL/GenBank/DDBJ whole genome shotgun (WGS) entry which is preliminary data.</text>
</comment>
<sequence length="1021" mass="112328">MVPQVHRLLRQNSLLSIRPRTTSISPSTSLLRRSVATENKIHQPVHPELDDSFKDLIENGMAMGMGLKGKDRVSLPRRILEELEYADVRDSNGGMELEGSLIELSTLGDGLVIDEPPSDVRAKAEEKYDAYGREERRSPAAVLGSKRLGMVVLPEEMRDGIQRQISMLDNPRDLRKSYLSLPDMPLPANAPKPNPREKTFRTPEGELAKASAILPGEYSTVKNVLEEMERRLGSAWTKGVKEGEILEFSPGLGSGLWASLDTFGGLHSTRRLSEHGQPPLKYQFVHPSRHGLDLLQKITEGASPLPRYPRQSLIATPKAIPKESANIQYNRKHSPTSTPSLILSTFHLASFPTPQTQQLYLRQLLSFDSPYIIIIDRATPQGWAAISKARSYILQQSTPENPLHIAAPCPHDSKCPLLNTREVCGYTQRLQRPSFLRKTKHSTRGEELKGYCYLVVAKGERPVAGEVPESIKAAGRMGKVGREAAEKALAKSQGRAVLREVEGHEAILEVVPEYEAAPEQNAAAKVDEAELEMRLRKEAYSWPRLVASPLKRKGHVTMDACTAEGNIQRITFSKSLSKQSYHDARKASWGDLFPYSPKAKPVIRDRGIRRLNQPENSEDSDALIAELLEANAEEEMDERSSLEELEAMGIKLPQAEIVRETQGPFAKGQRRRYTTASHLRPLSRPSAPSQRRSMSARPAASPQTIRTKKTLASLLTQAQSGEPITCLTAYDYPTALLSQTCGLDMCLVGDSLSQVSLGHETTTSVTLDDIIHHARAVVRGAKSPFVFADMPFGSFEASMEEGVRNALRMIKEAGVDGIKIEGGLEIVPLVQRLTSIGIPVMPHIGLQPQRAVSLSGYLVQGRTAASAYETIQTARALADAGAFAFLLEAMPRDLGKLITEEMVKRGIFTIGIGAGKGTSGQVLVVTDVLGIYADDPLDSTPAVSPETTTVPASAAEMVKPAFAPRFVRQYGNLGAEMRRAVRGYVASVRDGSFPSTKESYGMKKEEWEGFLRLLEIEKAER</sequence>
<dbReference type="InterPro" id="IPR040442">
    <property type="entry name" value="Pyrv_kinase-like_dom_sf"/>
</dbReference>
<dbReference type="HAMAP" id="MF_00156">
    <property type="entry name" value="PanB"/>
    <property type="match status" value="1"/>
</dbReference>
<comment type="function">
    <text evidence="13">Catalyzes the reversible reaction in which hydroxymethyl group from 5,10-methylenetetrahydrofolate is transferred onto alpha-ketoisovalerate to form ketopantoate.</text>
</comment>
<evidence type="ECO:0000256" key="7">
    <source>
        <dbReference type="ARBA" id="ARBA00022946"/>
    </source>
</evidence>
<organism evidence="15 16">
    <name type="scientific">Cryptococcus amylolentus CBS 6039</name>
    <dbReference type="NCBI Taxonomy" id="1295533"/>
    <lineage>
        <taxon>Eukaryota</taxon>
        <taxon>Fungi</taxon>
        <taxon>Dikarya</taxon>
        <taxon>Basidiomycota</taxon>
        <taxon>Agaricomycotina</taxon>
        <taxon>Tremellomycetes</taxon>
        <taxon>Tremellales</taxon>
        <taxon>Cryptococcaceae</taxon>
        <taxon>Cryptococcus</taxon>
    </lineage>
</organism>
<dbReference type="InterPro" id="IPR003700">
    <property type="entry name" value="Pantoate_hydroxy_MeTrfase"/>
</dbReference>
<dbReference type="EMBL" id="AWGJ01000003">
    <property type="protein sequence ID" value="ODN82280.1"/>
    <property type="molecule type" value="Genomic_DNA"/>
</dbReference>
<dbReference type="InterPro" id="IPR015324">
    <property type="entry name" value="Ribosomal_Rsm22-like"/>
</dbReference>
<keyword evidence="10" id="KW-0496">Mitochondrion</keyword>
<dbReference type="CDD" id="cd06557">
    <property type="entry name" value="KPHMT-like"/>
    <property type="match status" value="1"/>
</dbReference>
<evidence type="ECO:0000256" key="14">
    <source>
        <dbReference type="SAM" id="MobiDB-lite"/>
    </source>
</evidence>
<evidence type="ECO:0000256" key="2">
    <source>
        <dbReference type="ARBA" id="ARBA00005033"/>
    </source>
</evidence>
<keyword evidence="16" id="KW-1185">Reference proteome</keyword>
<evidence type="ECO:0000256" key="11">
    <source>
        <dbReference type="ARBA" id="ARBA00045681"/>
    </source>
</evidence>
<keyword evidence="15" id="KW-0489">Methyltransferase</keyword>
<dbReference type="Gene3D" id="3.20.20.60">
    <property type="entry name" value="Phosphoenolpyruvate-binding domains"/>
    <property type="match status" value="1"/>
</dbReference>
<proteinExistence type="inferred from homology"/>
<keyword evidence="8" id="KW-0408">Iron</keyword>